<evidence type="ECO:0008006" key="4">
    <source>
        <dbReference type="Google" id="ProtNLM"/>
    </source>
</evidence>
<organism evidence="2 3">
    <name type="scientific">Pedobacter aquae</name>
    <dbReference type="NCBI Taxonomy" id="2605747"/>
    <lineage>
        <taxon>Bacteria</taxon>
        <taxon>Pseudomonadati</taxon>
        <taxon>Bacteroidota</taxon>
        <taxon>Sphingobacteriia</taxon>
        <taxon>Sphingobacteriales</taxon>
        <taxon>Sphingobacteriaceae</taxon>
        <taxon>Pedobacter</taxon>
    </lineage>
</organism>
<dbReference type="RefSeq" id="WP_149073759.1">
    <property type="nucleotide sequence ID" value="NZ_CP043329.1"/>
</dbReference>
<protein>
    <recommendedName>
        <fullName evidence="4">Addiction module component</fullName>
    </recommendedName>
</protein>
<feature type="region of interest" description="Disordered" evidence="1">
    <location>
        <begin position="51"/>
        <end position="77"/>
    </location>
</feature>
<dbReference type="EMBL" id="CP043329">
    <property type="protein sequence ID" value="QEK50628.1"/>
    <property type="molecule type" value="Genomic_DNA"/>
</dbReference>
<gene>
    <name evidence="2" type="ORF">FYC62_02320</name>
</gene>
<evidence type="ECO:0000313" key="2">
    <source>
        <dbReference type="EMBL" id="QEK50628.1"/>
    </source>
</evidence>
<evidence type="ECO:0000313" key="3">
    <source>
        <dbReference type="Proteomes" id="UP000323653"/>
    </source>
</evidence>
<keyword evidence="3" id="KW-1185">Reference proteome</keyword>
<sequence length="77" mass="8846">MDISLKYKIVEKIITSNDEALLNEIQSLIGLSESDFWSEIPSEVKKAIHQSQLEHDHGKGIPSHQVMDELKSRFLNR</sequence>
<dbReference type="AlphaFoldDB" id="A0A5C0VD18"/>
<dbReference type="Proteomes" id="UP000323653">
    <property type="component" value="Chromosome"/>
</dbReference>
<accession>A0A5C0VD18</accession>
<evidence type="ECO:0000256" key="1">
    <source>
        <dbReference type="SAM" id="MobiDB-lite"/>
    </source>
</evidence>
<name>A0A5C0VD18_9SPHI</name>
<proteinExistence type="predicted"/>
<reference evidence="2 3" key="1">
    <citation type="submission" date="2019-08" db="EMBL/GenBank/DDBJ databases">
        <title>Pedobacter sp. nov., isolated from Han river, South Korea.</title>
        <authorList>
            <person name="Lee D.-H."/>
            <person name="Kim Y.-S."/>
            <person name="Hwang E.-M."/>
            <person name="Le Tran T.C."/>
            <person name="Cha C.-J."/>
        </authorList>
    </citation>
    <scope>NUCLEOTIDE SEQUENCE [LARGE SCALE GENOMIC DNA]</scope>
    <source>
        <strain evidence="2 3">CJ43</strain>
    </source>
</reference>
<feature type="compositionally biased region" description="Basic and acidic residues" evidence="1">
    <location>
        <begin position="66"/>
        <end position="77"/>
    </location>
</feature>
<dbReference type="KEGG" id="pej:FYC62_02320"/>